<dbReference type="PANTHER" id="PTHR11544">
    <property type="entry name" value="COLD SHOCK DOMAIN CONTAINING PROTEINS"/>
    <property type="match status" value="1"/>
</dbReference>
<dbReference type="Ensembl" id="ENSLLET00000002592.1">
    <property type="protein sequence ID" value="ENSLLEP00000002481.1"/>
    <property type="gene ID" value="ENSLLEG00000001614.1"/>
</dbReference>
<organism evidence="1 2">
    <name type="scientific">Leptobrachium leishanense</name>
    <name type="common">Leishan spiny toad</name>
    <dbReference type="NCBI Taxonomy" id="445787"/>
    <lineage>
        <taxon>Eukaryota</taxon>
        <taxon>Metazoa</taxon>
        <taxon>Chordata</taxon>
        <taxon>Craniata</taxon>
        <taxon>Vertebrata</taxon>
        <taxon>Euteleostomi</taxon>
        <taxon>Amphibia</taxon>
        <taxon>Batrachia</taxon>
        <taxon>Anura</taxon>
        <taxon>Pelobatoidea</taxon>
        <taxon>Megophryidae</taxon>
        <taxon>Leptobrachium</taxon>
    </lineage>
</organism>
<evidence type="ECO:0000313" key="2">
    <source>
        <dbReference type="Proteomes" id="UP000694569"/>
    </source>
</evidence>
<name>A0A8C5LMU0_9ANUR</name>
<dbReference type="InterPro" id="IPR050181">
    <property type="entry name" value="Cold_shock_domain"/>
</dbReference>
<keyword evidence="2" id="KW-1185">Reference proteome</keyword>
<reference evidence="1" key="1">
    <citation type="submission" date="2025-08" db="UniProtKB">
        <authorList>
            <consortium name="Ensembl"/>
        </authorList>
    </citation>
    <scope>IDENTIFICATION</scope>
</reference>
<evidence type="ECO:0000313" key="1">
    <source>
        <dbReference type="Ensembl" id="ENSLLEP00000002481.1"/>
    </source>
</evidence>
<sequence>MGTTFANFQSSGTTSVNKDWLNKSVNGFAITSLSSFNNLGWIPSGPIDLFEGVGDGETVEVDVVRGEKGTEAANVTGPVGVPVQGSKYAADCKHYRRYPWCRGGPSRNYRPNYQNSEGGEKPEEAEICLYRRRRYPPYYLRRSYGRRPQYSNAPVQGEDIELNPEAADGGLEGVAQFPGPLVHQISLPSTSFYGVILKIWRMEQRYKGTSLI</sequence>
<dbReference type="InterPro" id="IPR012340">
    <property type="entry name" value="NA-bd_OB-fold"/>
</dbReference>
<dbReference type="GeneTree" id="ENSGT00940000153341"/>
<proteinExistence type="predicted"/>
<dbReference type="Proteomes" id="UP000694569">
    <property type="component" value="Unplaced"/>
</dbReference>
<dbReference type="AlphaFoldDB" id="A0A8C5LMU0"/>
<reference evidence="1" key="2">
    <citation type="submission" date="2025-09" db="UniProtKB">
        <authorList>
            <consortium name="Ensembl"/>
        </authorList>
    </citation>
    <scope>IDENTIFICATION</scope>
</reference>
<accession>A0A8C5LMU0</accession>
<protein>
    <submittedName>
        <fullName evidence="1">Uncharacterized protein</fullName>
    </submittedName>
</protein>
<dbReference type="Gene3D" id="2.40.50.140">
    <property type="entry name" value="Nucleic acid-binding proteins"/>
    <property type="match status" value="1"/>
</dbReference>